<dbReference type="CDD" id="cd05007">
    <property type="entry name" value="SIS_Etherase"/>
    <property type="match status" value="1"/>
</dbReference>
<dbReference type="InterPro" id="IPR040190">
    <property type="entry name" value="MURQ/GCKR"/>
</dbReference>
<dbReference type="RefSeq" id="WP_338532078.1">
    <property type="nucleotide sequence ID" value="NZ_CP030942.1"/>
</dbReference>
<organism evidence="4 5">
    <name type="scientific">Nitratireductor thuwali</name>
    <dbReference type="NCBI Taxonomy" id="2267699"/>
    <lineage>
        <taxon>Bacteria</taxon>
        <taxon>Pseudomonadati</taxon>
        <taxon>Pseudomonadota</taxon>
        <taxon>Alphaproteobacteria</taxon>
        <taxon>Hyphomicrobiales</taxon>
        <taxon>Phyllobacteriaceae</taxon>
        <taxon>Nitratireductor</taxon>
    </lineage>
</organism>
<dbReference type="Gene3D" id="1.10.8.1080">
    <property type="match status" value="1"/>
</dbReference>
<name>A0ABY5MRE5_9HYPH</name>
<dbReference type="InterPro" id="IPR001347">
    <property type="entry name" value="SIS_dom"/>
</dbReference>
<gene>
    <name evidence="4" type="primary">murQ</name>
    <name evidence="4" type="ORF">NTH_04399</name>
</gene>
<dbReference type="Pfam" id="PF20741">
    <property type="entry name" value="GKRP-like_C"/>
    <property type="match status" value="1"/>
</dbReference>
<dbReference type="NCBIfam" id="NF009222">
    <property type="entry name" value="PRK12570.1"/>
    <property type="match status" value="1"/>
</dbReference>
<evidence type="ECO:0000313" key="5">
    <source>
        <dbReference type="Proteomes" id="UP001342418"/>
    </source>
</evidence>
<evidence type="ECO:0000259" key="3">
    <source>
        <dbReference type="PROSITE" id="PS51464"/>
    </source>
</evidence>
<dbReference type="NCBIfam" id="NF003915">
    <property type="entry name" value="PRK05441.1"/>
    <property type="match status" value="1"/>
</dbReference>
<keyword evidence="5" id="KW-1185">Reference proteome</keyword>
<dbReference type="EMBL" id="CP030942">
    <property type="protein sequence ID" value="UUP19884.1"/>
    <property type="molecule type" value="Genomic_DNA"/>
</dbReference>
<geneLocation type="plasmid" evidence="4 5">
    <name>p1536_1</name>
</geneLocation>
<dbReference type="Gene3D" id="3.40.50.10490">
    <property type="entry name" value="Glucose-6-phosphate isomerase like protein, domain 1"/>
    <property type="match status" value="1"/>
</dbReference>
<keyword evidence="2" id="KW-0119">Carbohydrate metabolism</keyword>
<accession>A0ABY5MRE5</accession>
<keyword evidence="4" id="KW-0614">Plasmid</keyword>
<evidence type="ECO:0000256" key="2">
    <source>
        <dbReference type="ARBA" id="ARBA00023277"/>
    </source>
</evidence>
<evidence type="ECO:0000256" key="1">
    <source>
        <dbReference type="ARBA" id="ARBA00023239"/>
    </source>
</evidence>
<dbReference type="PROSITE" id="PS51464">
    <property type="entry name" value="SIS"/>
    <property type="match status" value="1"/>
</dbReference>
<protein>
    <submittedName>
        <fullName evidence="4">N-acetylmuramic acid 6-phosphate etherase</fullName>
        <ecNumber evidence="4">4.2.1.126</ecNumber>
    </submittedName>
</protein>
<dbReference type="SUPFAM" id="SSF53697">
    <property type="entry name" value="SIS domain"/>
    <property type="match status" value="1"/>
</dbReference>
<dbReference type="EC" id="4.2.1.126" evidence="4"/>
<dbReference type="Proteomes" id="UP001342418">
    <property type="component" value="Plasmid p1536_1"/>
</dbReference>
<dbReference type="Pfam" id="PF22645">
    <property type="entry name" value="GKRP_SIS_N"/>
    <property type="match status" value="1"/>
</dbReference>
<dbReference type="PANTHER" id="PTHR10088:SF4">
    <property type="entry name" value="GLUCOKINASE REGULATORY PROTEIN"/>
    <property type="match status" value="1"/>
</dbReference>
<dbReference type="InterPro" id="IPR005488">
    <property type="entry name" value="Etherase_MurQ"/>
</dbReference>
<keyword evidence="1 4" id="KW-0456">Lyase</keyword>
<feature type="domain" description="SIS" evidence="3">
    <location>
        <begin position="55"/>
        <end position="219"/>
    </location>
</feature>
<dbReference type="GO" id="GO:0016829">
    <property type="term" value="F:lyase activity"/>
    <property type="evidence" value="ECO:0007669"/>
    <property type="project" value="UniProtKB-KW"/>
</dbReference>
<proteinExistence type="predicted"/>
<reference evidence="4 5" key="1">
    <citation type="submission" date="2018-07" db="EMBL/GenBank/DDBJ databases">
        <title>Genome sequence of Nitratireductor thuwali#1536.</title>
        <authorList>
            <person name="Michoud G."/>
            <person name="Merlino G."/>
            <person name="Sefrji F.O."/>
            <person name="Daffonchio D."/>
        </authorList>
    </citation>
    <scope>NUCLEOTIDE SEQUENCE [LARGE SCALE GENOMIC DNA]</scope>
    <source>
        <strain evidence="4 5">Nit1536</strain>
        <plasmid evidence="4 5">p1536_1</plasmid>
    </source>
</reference>
<evidence type="ECO:0000313" key="4">
    <source>
        <dbReference type="EMBL" id="UUP19884.1"/>
    </source>
</evidence>
<dbReference type="InterPro" id="IPR046348">
    <property type="entry name" value="SIS_dom_sf"/>
</dbReference>
<dbReference type="PANTHER" id="PTHR10088">
    <property type="entry name" value="GLUCOKINASE REGULATORY PROTEIN"/>
    <property type="match status" value="1"/>
</dbReference>
<sequence>MQAKRHPLQTEISGGKHLDDLDTSALVSTLVESQAHAIGALEKAMPAIDRAIEAALPVLSEESGRLIYCGAGTSGRVALLDAVELGPTFDWPPERMLVLLAGGTENFAAAQEAAEDDTDAARTAVSDAEVGATDVVVGIAASGTTPFVLECMSQARKRGATTIGCANNDGTPLLRSVDWPVLLDTGPEALPGSTRLTAGTSQKILMNVLSTALMVRLGRVYQGRMVSMRVSNSKLAGRAVTMVMDIAGCDEEAARQALEACAYDVKQAILVAEGVTPGEAAALLSRTRQRLDEAIALLKGRPSG</sequence>